<name>A0A975BRQ4_9BACT</name>
<organism evidence="2 3">
    <name type="scientific">Desulfonema magnum</name>
    <dbReference type="NCBI Taxonomy" id="45655"/>
    <lineage>
        <taxon>Bacteria</taxon>
        <taxon>Pseudomonadati</taxon>
        <taxon>Thermodesulfobacteriota</taxon>
        <taxon>Desulfobacteria</taxon>
        <taxon>Desulfobacterales</taxon>
        <taxon>Desulfococcaceae</taxon>
        <taxon>Desulfonema</taxon>
    </lineage>
</organism>
<proteinExistence type="predicted"/>
<keyword evidence="3" id="KW-1185">Reference proteome</keyword>
<evidence type="ECO:0000313" key="2">
    <source>
        <dbReference type="EMBL" id="QTA90365.1"/>
    </source>
</evidence>
<gene>
    <name evidence="2" type="ORF">dnm_064260</name>
</gene>
<accession>A0A975BRQ4</accession>
<evidence type="ECO:0000256" key="1">
    <source>
        <dbReference type="SAM" id="MobiDB-lite"/>
    </source>
</evidence>
<feature type="region of interest" description="Disordered" evidence="1">
    <location>
        <begin position="41"/>
        <end position="77"/>
    </location>
</feature>
<dbReference type="AlphaFoldDB" id="A0A975BRQ4"/>
<sequence>MNLSEKKDTPLLYVNRKSSTRLVANKQGKIFITEGEKEIMSKSEEAEKTLISFEKTKSDKSEDASPSPGTDTEPAENIDKIRELIFGGQMQDYEKRFSRLEERMFKEMTVSKSEARENFDSLEKIINKELESLKDQVRTEQHARTESFRNIERQLKDINRSLEDRLLAEENARSESVRDAERQFKDVTRSLRMRLDRLNDDFGRNSKELQQQISEQSQSLRNDIRQRYEETASLIEKVVQELRMTKVDRSALADFFTELGMRINNDKA</sequence>
<dbReference type="KEGG" id="dmm:dnm_064260"/>
<feature type="compositionally biased region" description="Basic and acidic residues" evidence="1">
    <location>
        <begin position="41"/>
        <end position="63"/>
    </location>
</feature>
<dbReference type="Proteomes" id="UP000663722">
    <property type="component" value="Chromosome"/>
</dbReference>
<evidence type="ECO:0000313" key="3">
    <source>
        <dbReference type="Proteomes" id="UP000663722"/>
    </source>
</evidence>
<protein>
    <submittedName>
        <fullName evidence="2">Uncharacterized protein</fullName>
    </submittedName>
</protein>
<reference evidence="2" key="1">
    <citation type="journal article" date="2021" name="Microb. Physiol.">
        <title>Proteogenomic Insights into the Physiology of Marine, Sulfate-Reducing, Filamentous Desulfonema limicola and Desulfonema magnum.</title>
        <authorList>
            <person name="Schnaars V."/>
            <person name="Wohlbrand L."/>
            <person name="Scheve S."/>
            <person name="Hinrichs C."/>
            <person name="Reinhardt R."/>
            <person name="Rabus R."/>
        </authorList>
    </citation>
    <scope>NUCLEOTIDE SEQUENCE</scope>
    <source>
        <strain evidence="2">4be13</strain>
    </source>
</reference>
<dbReference type="EMBL" id="CP061800">
    <property type="protein sequence ID" value="QTA90365.1"/>
    <property type="molecule type" value="Genomic_DNA"/>
</dbReference>